<dbReference type="PANTHER" id="PTHR11468:SF3">
    <property type="entry name" value="GLYCOGEN PHOSPHORYLASE, LIVER FORM"/>
    <property type="match status" value="1"/>
</dbReference>
<evidence type="ECO:0000256" key="10">
    <source>
        <dbReference type="ARBA" id="ARBA00025174"/>
    </source>
</evidence>
<dbReference type="InterPro" id="IPR000811">
    <property type="entry name" value="Glyco_trans_35"/>
</dbReference>
<organism evidence="13 14">
    <name type="scientific">Desulfitobacterium hafniense DP7</name>
    <dbReference type="NCBI Taxonomy" id="537010"/>
    <lineage>
        <taxon>Bacteria</taxon>
        <taxon>Bacillati</taxon>
        <taxon>Bacillota</taxon>
        <taxon>Clostridia</taxon>
        <taxon>Eubacteriales</taxon>
        <taxon>Desulfitobacteriaceae</taxon>
        <taxon>Desulfitobacterium</taxon>
    </lineage>
</organism>
<dbReference type="PATRIC" id="fig|537010.4.peg.2480"/>
<dbReference type="HOGENOM" id="CLU_010198_1_1_9"/>
<comment type="similarity">
    <text evidence="3 12">Belongs to the glycogen phosphorylase family.</text>
</comment>
<comment type="cofactor">
    <cofactor evidence="2 12">
        <name>pyridoxal 5'-phosphate</name>
        <dbReference type="ChEBI" id="CHEBI:597326"/>
    </cofactor>
</comment>
<gene>
    <name evidence="13" type="ORF">HMPREF0322_02647</name>
</gene>
<comment type="caution">
    <text evidence="13">The sequence shown here is derived from an EMBL/GenBank/DDBJ whole genome shotgun (WGS) entry which is preliminary data.</text>
</comment>
<dbReference type="PIRSF" id="PIRSF000460">
    <property type="entry name" value="Pprylas_GlgP"/>
    <property type="match status" value="1"/>
</dbReference>
<dbReference type="EMBL" id="AFZX01000069">
    <property type="protein sequence ID" value="EHL06598.1"/>
    <property type="molecule type" value="Genomic_DNA"/>
</dbReference>
<evidence type="ECO:0000256" key="4">
    <source>
        <dbReference type="ARBA" id="ARBA00022553"/>
    </source>
</evidence>
<dbReference type="Gene3D" id="3.40.50.2000">
    <property type="entry name" value="Glycogen Phosphorylase B"/>
    <property type="match status" value="2"/>
</dbReference>
<evidence type="ECO:0000256" key="2">
    <source>
        <dbReference type="ARBA" id="ARBA00001933"/>
    </source>
</evidence>
<evidence type="ECO:0000256" key="3">
    <source>
        <dbReference type="ARBA" id="ARBA00006047"/>
    </source>
</evidence>
<dbReference type="NCBIfam" id="TIGR02093">
    <property type="entry name" value="P_ylase"/>
    <property type="match status" value="1"/>
</dbReference>
<keyword evidence="7 12" id="KW-0808">Transferase</keyword>
<comment type="function">
    <text evidence="12">Allosteric enzyme that catalyzes the rate-limiting step in glycogen catabolism, the phosphorolytic cleavage of glycogen to produce glucose-1-phosphate, and plays a central role in maintaining cellular and organismal glucose homeostasis.</text>
</comment>
<dbReference type="InterPro" id="IPR011833">
    <property type="entry name" value="Glycg_phsphrylas"/>
</dbReference>
<comment type="catalytic activity">
    <reaction evidence="1 12">
        <text>[(1-&gt;4)-alpha-D-glucosyl](n) + phosphate = [(1-&gt;4)-alpha-D-glucosyl](n-1) + alpha-D-glucose 1-phosphate</text>
        <dbReference type="Rhea" id="RHEA:41732"/>
        <dbReference type="Rhea" id="RHEA-COMP:9584"/>
        <dbReference type="Rhea" id="RHEA-COMP:9586"/>
        <dbReference type="ChEBI" id="CHEBI:15444"/>
        <dbReference type="ChEBI" id="CHEBI:43474"/>
        <dbReference type="ChEBI" id="CHEBI:58601"/>
        <dbReference type="EC" id="2.4.1.1"/>
    </reaction>
</comment>
<name>G9XNV2_DESHA</name>
<dbReference type="GO" id="GO:0005980">
    <property type="term" value="P:glycogen catabolic process"/>
    <property type="evidence" value="ECO:0007669"/>
    <property type="project" value="TreeGrafter"/>
</dbReference>
<keyword evidence="6 12" id="KW-0328">Glycosyltransferase</keyword>
<dbReference type="FunFam" id="3.40.50.2000:FF:000005">
    <property type="entry name" value="Alpha-1,4 glucan phosphorylase"/>
    <property type="match status" value="1"/>
</dbReference>
<reference evidence="13 14" key="1">
    <citation type="submission" date="2011-08" db="EMBL/GenBank/DDBJ databases">
        <authorList>
            <person name="Weinstock G."/>
            <person name="Sodergren E."/>
            <person name="Clifton S."/>
            <person name="Fulton L."/>
            <person name="Fulton B."/>
            <person name="Courtney L."/>
            <person name="Fronick C."/>
            <person name="Harrison M."/>
            <person name="Strong C."/>
            <person name="Farmer C."/>
            <person name="Delahaunty K."/>
            <person name="Markovic C."/>
            <person name="Hall O."/>
            <person name="Minx P."/>
            <person name="Tomlinson C."/>
            <person name="Mitreva M."/>
            <person name="Hou S."/>
            <person name="Chen J."/>
            <person name="Wollam A."/>
            <person name="Pepin K.H."/>
            <person name="Johnson M."/>
            <person name="Bhonagiri V."/>
            <person name="Zhang X."/>
            <person name="Suruliraj S."/>
            <person name="Warren W."/>
            <person name="Chinwalla A."/>
            <person name="Mardis E.R."/>
            <person name="Wilson R.K."/>
        </authorList>
    </citation>
    <scope>NUCLEOTIDE SEQUENCE [LARGE SCALE GENOMIC DNA]</scope>
    <source>
        <strain evidence="13 14">DP7</strain>
    </source>
</reference>
<dbReference type="Pfam" id="PF00343">
    <property type="entry name" value="Phosphorylase"/>
    <property type="match status" value="1"/>
</dbReference>
<protein>
    <recommendedName>
        <fullName evidence="12">Alpha-1,4 glucan phosphorylase</fullName>
        <ecNumber evidence="12">2.4.1.1</ecNumber>
    </recommendedName>
</protein>
<evidence type="ECO:0000256" key="9">
    <source>
        <dbReference type="ARBA" id="ARBA00023277"/>
    </source>
</evidence>
<proteinExistence type="inferred from homology"/>
<dbReference type="SUPFAM" id="SSF53756">
    <property type="entry name" value="UDP-Glycosyltransferase/glycogen phosphorylase"/>
    <property type="match status" value="1"/>
</dbReference>
<dbReference type="GO" id="GO:0008184">
    <property type="term" value="F:glycogen phosphorylase activity"/>
    <property type="evidence" value="ECO:0007669"/>
    <property type="project" value="InterPro"/>
</dbReference>
<evidence type="ECO:0000256" key="8">
    <source>
        <dbReference type="ARBA" id="ARBA00022898"/>
    </source>
</evidence>
<evidence type="ECO:0000256" key="1">
    <source>
        <dbReference type="ARBA" id="ARBA00001275"/>
    </source>
</evidence>
<accession>G9XNV2</accession>
<dbReference type="FunFam" id="3.40.50.2000:FF:000153">
    <property type="entry name" value="Alpha-1,4 glucan phosphorylase"/>
    <property type="match status" value="1"/>
</dbReference>
<evidence type="ECO:0000256" key="11">
    <source>
        <dbReference type="PIRSR" id="PIRSR000460-1"/>
    </source>
</evidence>
<keyword evidence="8 11" id="KW-0663">Pyridoxal phosphate</keyword>
<dbReference type="EC" id="2.4.1.1" evidence="12"/>
<dbReference type="PANTHER" id="PTHR11468">
    <property type="entry name" value="GLYCOGEN PHOSPHORYLASE"/>
    <property type="match status" value="1"/>
</dbReference>
<comment type="function">
    <text evidence="10">Phosphorylase is an important allosteric enzyme in carbohydrate metabolism. Enzymes from different sources differ in their regulatory mechanisms and in their natural substrates. However, all known phosphorylases share catalytic and structural properties.</text>
</comment>
<evidence type="ECO:0000256" key="6">
    <source>
        <dbReference type="ARBA" id="ARBA00022676"/>
    </source>
</evidence>
<dbReference type="AlphaFoldDB" id="G9XNV2"/>
<keyword evidence="9 12" id="KW-0119">Carbohydrate metabolism</keyword>
<dbReference type="CDD" id="cd04300">
    <property type="entry name" value="GT35_Glycogen_Phosphorylase"/>
    <property type="match status" value="1"/>
</dbReference>
<dbReference type="GO" id="GO:0005737">
    <property type="term" value="C:cytoplasm"/>
    <property type="evidence" value="ECO:0007669"/>
    <property type="project" value="TreeGrafter"/>
</dbReference>
<evidence type="ECO:0000256" key="7">
    <source>
        <dbReference type="ARBA" id="ARBA00022679"/>
    </source>
</evidence>
<dbReference type="InterPro" id="IPR035090">
    <property type="entry name" value="Pyridoxal_P_attach_site"/>
</dbReference>
<feature type="modified residue" description="N6-(pyridoxal phosphate)lysine" evidence="11">
    <location>
        <position position="669"/>
    </location>
</feature>
<evidence type="ECO:0000313" key="13">
    <source>
        <dbReference type="EMBL" id="EHL06598.1"/>
    </source>
</evidence>
<evidence type="ECO:0000256" key="12">
    <source>
        <dbReference type="RuleBase" id="RU000587"/>
    </source>
</evidence>
<dbReference type="PROSITE" id="PS00102">
    <property type="entry name" value="PHOSPHORYLASE"/>
    <property type="match status" value="1"/>
</dbReference>
<evidence type="ECO:0000313" key="14">
    <source>
        <dbReference type="Proteomes" id="UP000004416"/>
    </source>
</evidence>
<dbReference type="Proteomes" id="UP000004416">
    <property type="component" value="Unassembled WGS sequence"/>
</dbReference>
<dbReference type="GO" id="GO:0030170">
    <property type="term" value="F:pyridoxal phosphate binding"/>
    <property type="evidence" value="ECO:0007669"/>
    <property type="project" value="InterPro"/>
</dbReference>
<sequence length="823" mass="94682">MQYFGFEGEKNRMFSDKNGFKDAYLEKFAEIKGKSIEEGTLWDKYHTLVVLLREEISLSRAFINYADPKNRPAKQVYYFSMEFLIGKLLHNYLINIGIQDIVAEGLEELNIDLQELLAQECDAGLGNGGLGRLAACFLDSMAFLGIAGHGNGIRYKYGLFEQKIVNGYQTEVADHWLKNGYPWEVRKPDKSVVIKYKGKVRVENIDDRLVFHHENYEPVLAVPYDIPIVSYENPFLVNNLRLWSAEPLSSELDLALFNQGNFTQALSNKSEVEAISYILYPEDSNLAGRELRLKQEYFFVAAGLATIVRNYKKNHGSLRDFSQGVSIHINDTHPALCIPELMRILIDEEGMDWEESWNITVDAISYTNHTIMPEALEKWPLDLFRNLLPRITMIIEEIDRRFKEKLLRRFFNSEELFRSTPIIKEGQIYMANLAMIGSHSVNGVAKLHTEILKKHVFKDFHRIFGYKFTNLTNGVNHRRFLLTANPLLSELITEGIGPGWKTNAGELAELHRFKEDSAFLDRLAQVKYQNKLRLAEIIAKGQGIQIDPHSLYDVHVKRIHAYKRQLLNVLKVMDLYNRLLADPGSVQGTYTFIFGGKAAPGYHYAKSIIKLIHVIADKINQEPRIKEQLKVVFMENFNVSSAERIYPAADLSEQISTAGKEASGTGNMKFMMNGALTIGTLDGANVEIREAVGEDHIFIFGLTAEEILAHNLNRTYRSWDEYHANPCLENILEQLISKQFMENDWEFRTVYDSLLLYNDEFFVLKDFAAYMKTFGEAADRYAAQEQWLRSSLHNIAESGVFSTDRTIREYAHQVWRVRCRRMD</sequence>
<keyword evidence="5" id="KW-0321">Glycogen metabolism</keyword>
<keyword evidence="4" id="KW-0597">Phosphoprotein</keyword>
<evidence type="ECO:0000256" key="5">
    <source>
        <dbReference type="ARBA" id="ARBA00022600"/>
    </source>
</evidence>